<sequence length="63" mass="7150">MSFHCDVYQFSKHHHATFSPSKNKSLVPFDLIHYDVWGATSNSISRLSDNGVTHELTCVNTLQ</sequence>
<evidence type="ECO:0000313" key="2">
    <source>
        <dbReference type="Proteomes" id="UP000257109"/>
    </source>
</evidence>
<proteinExistence type="predicted"/>
<dbReference type="Proteomes" id="UP000257109">
    <property type="component" value="Unassembled WGS sequence"/>
</dbReference>
<accession>A0A371H6T8</accession>
<gene>
    <name evidence="1" type="ORF">CR513_18580</name>
</gene>
<feature type="non-terminal residue" evidence="1">
    <location>
        <position position="1"/>
    </location>
</feature>
<reference evidence="1" key="1">
    <citation type="submission" date="2018-05" db="EMBL/GenBank/DDBJ databases">
        <title>Draft genome of Mucuna pruriens seed.</title>
        <authorList>
            <person name="Nnadi N.E."/>
            <person name="Vos R."/>
            <person name="Hasami M.H."/>
            <person name="Devisetty U.K."/>
            <person name="Aguiy J.C."/>
        </authorList>
    </citation>
    <scope>NUCLEOTIDE SEQUENCE [LARGE SCALE GENOMIC DNA]</scope>
    <source>
        <strain evidence="1">JCA_2017</strain>
    </source>
</reference>
<organism evidence="1 2">
    <name type="scientific">Mucuna pruriens</name>
    <name type="common">Velvet bean</name>
    <name type="synonym">Dolichos pruriens</name>
    <dbReference type="NCBI Taxonomy" id="157652"/>
    <lineage>
        <taxon>Eukaryota</taxon>
        <taxon>Viridiplantae</taxon>
        <taxon>Streptophyta</taxon>
        <taxon>Embryophyta</taxon>
        <taxon>Tracheophyta</taxon>
        <taxon>Spermatophyta</taxon>
        <taxon>Magnoliopsida</taxon>
        <taxon>eudicotyledons</taxon>
        <taxon>Gunneridae</taxon>
        <taxon>Pentapetalae</taxon>
        <taxon>rosids</taxon>
        <taxon>fabids</taxon>
        <taxon>Fabales</taxon>
        <taxon>Fabaceae</taxon>
        <taxon>Papilionoideae</taxon>
        <taxon>50 kb inversion clade</taxon>
        <taxon>NPAAA clade</taxon>
        <taxon>indigoferoid/millettioid clade</taxon>
        <taxon>Phaseoleae</taxon>
        <taxon>Mucuna</taxon>
    </lineage>
</organism>
<dbReference type="AlphaFoldDB" id="A0A371H6T8"/>
<dbReference type="EMBL" id="QJKJ01003441">
    <property type="protein sequence ID" value="RDX98491.1"/>
    <property type="molecule type" value="Genomic_DNA"/>
</dbReference>
<comment type="caution">
    <text evidence="1">The sequence shown here is derived from an EMBL/GenBank/DDBJ whole genome shotgun (WGS) entry which is preliminary data.</text>
</comment>
<protein>
    <submittedName>
        <fullName evidence="1">Uncharacterized protein</fullName>
    </submittedName>
</protein>
<keyword evidence="2" id="KW-1185">Reference proteome</keyword>
<evidence type="ECO:0000313" key="1">
    <source>
        <dbReference type="EMBL" id="RDX98491.1"/>
    </source>
</evidence>
<name>A0A371H6T8_MUCPR</name>